<dbReference type="Proteomes" id="UP000024635">
    <property type="component" value="Unassembled WGS sequence"/>
</dbReference>
<sequence length="79" mass="9067">MLLREHRASEQLKEQVQLMNELVEKLEAEHAAEYKRRLEEISKQMANDMSASIALAHKQVSIFSSCPFSLSPQVKQKVV</sequence>
<accession>A0A016WXA3</accession>
<dbReference type="EMBL" id="JARK01000066">
    <property type="protein sequence ID" value="EYC44300.1"/>
    <property type="molecule type" value="Genomic_DNA"/>
</dbReference>
<name>A0A016WXA3_9BILA</name>
<keyword evidence="1" id="KW-0175">Coiled coil</keyword>
<dbReference type="OrthoDB" id="5872175at2759"/>
<organism evidence="2 3">
    <name type="scientific">Ancylostoma ceylanicum</name>
    <dbReference type="NCBI Taxonomy" id="53326"/>
    <lineage>
        <taxon>Eukaryota</taxon>
        <taxon>Metazoa</taxon>
        <taxon>Ecdysozoa</taxon>
        <taxon>Nematoda</taxon>
        <taxon>Chromadorea</taxon>
        <taxon>Rhabditida</taxon>
        <taxon>Rhabditina</taxon>
        <taxon>Rhabditomorpha</taxon>
        <taxon>Strongyloidea</taxon>
        <taxon>Ancylostomatidae</taxon>
        <taxon>Ancylostomatinae</taxon>
        <taxon>Ancylostoma</taxon>
    </lineage>
</organism>
<feature type="coiled-coil region" evidence="1">
    <location>
        <begin position="9"/>
        <end position="51"/>
    </location>
</feature>
<comment type="caution">
    <text evidence="2">The sequence shown here is derived from an EMBL/GenBank/DDBJ whole genome shotgun (WGS) entry which is preliminary data.</text>
</comment>
<evidence type="ECO:0000313" key="3">
    <source>
        <dbReference type="Proteomes" id="UP000024635"/>
    </source>
</evidence>
<evidence type="ECO:0000256" key="1">
    <source>
        <dbReference type="SAM" id="Coils"/>
    </source>
</evidence>
<gene>
    <name evidence="2" type="primary">Acey_s0466.g1982</name>
    <name evidence="2" type="ORF">Y032_0466g1982</name>
</gene>
<proteinExistence type="predicted"/>
<evidence type="ECO:0000313" key="2">
    <source>
        <dbReference type="EMBL" id="EYC44300.1"/>
    </source>
</evidence>
<dbReference type="AlphaFoldDB" id="A0A016WXA3"/>
<reference evidence="3" key="1">
    <citation type="journal article" date="2015" name="Nat. Genet.">
        <title>The genome and transcriptome of the zoonotic hookworm Ancylostoma ceylanicum identify infection-specific gene families.</title>
        <authorList>
            <person name="Schwarz E.M."/>
            <person name="Hu Y."/>
            <person name="Antoshechkin I."/>
            <person name="Miller M.M."/>
            <person name="Sternberg P.W."/>
            <person name="Aroian R.V."/>
        </authorList>
    </citation>
    <scope>NUCLEOTIDE SEQUENCE</scope>
    <source>
        <strain evidence="3">HY135</strain>
    </source>
</reference>
<keyword evidence="3" id="KW-1185">Reference proteome</keyword>
<protein>
    <submittedName>
        <fullName evidence="2">Uncharacterized protein</fullName>
    </submittedName>
</protein>